<name>A0A843WDZ2_COLES</name>
<gene>
    <name evidence="1" type="ORF">Taro_038833</name>
</gene>
<dbReference type="Proteomes" id="UP000652761">
    <property type="component" value="Unassembled WGS sequence"/>
</dbReference>
<keyword evidence="2" id="KW-1185">Reference proteome</keyword>
<organism evidence="1 2">
    <name type="scientific">Colocasia esculenta</name>
    <name type="common">Wild taro</name>
    <name type="synonym">Arum esculentum</name>
    <dbReference type="NCBI Taxonomy" id="4460"/>
    <lineage>
        <taxon>Eukaryota</taxon>
        <taxon>Viridiplantae</taxon>
        <taxon>Streptophyta</taxon>
        <taxon>Embryophyta</taxon>
        <taxon>Tracheophyta</taxon>
        <taxon>Spermatophyta</taxon>
        <taxon>Magnoliopsida</taxon>
        <taxon>Liliopsida</taxon>
        <taxon>Araceae</taxon>
        <taxon>Aroideae</taxon>
        <taxon>Colocasieae</taxon>
        <taxon>Colocasia</taxon>
    </lineage>
</organism>
<reference evidence="1" key="1">
    <citation type="submission" date="2017-07" db="EMBL/GenBank/DDBJ databases">
        <title>Taro Niue Genome Assembly and Annotation.</title>
        <authorList>
            <person name="Atibalentja N."/>
            <person name="Keating K."/>
            <person name="Fields C.J."/>
        </authorList>
    </citation>
    <scope>NUCLEOTIDE SEQUENCE</scope>
    <source>
        <strain evidence="1">Niue_2</strain>
        <tissue evidence="1">Leaf</tissue>
    </source>
</reference>
<proteinExistence type="predicted"/>
<accession>A0A843WDZ2</accession>
<protein>
    <submittedName>
        <fullName evidence="1">Uncharacterized protein</fullName>
    </submittedName>
</protein>
<dbReference type="EMBL" id="NMUH01003520">
    <property type="protein sequence ID" value="MQM06016.1"/>
    <property type="molecule type" value="Genomic_DNA"/>
</dbReference>
<comment type="caution">
    <text evidence="1">The sequence shown here is derived from an EMBL/GenBank/DDBJ whole genome shotgun (WGS) entry which is preliminary data.</text>
</comment>
<sequence length="96" mass="10515">MLLLSFVVFSAESTVEQDQHPSFLFPSHYLTCSPAASLRLTAEVAGNTEELGSASLFLLSKQRRSSGEQSLNPSLSSLLPRSIWCLLVSMLCQHCI</sequence>
<evidence type="ECO:0000313" key="1">
    <source>
        <dbReference type="EMBL" id="MQM06016.1"/>
    </source>
</evidence>
<evidence type="ECO:0000313" key="2">
    <source>
        <dbReference type="Proteomes" id="UP000652761"/>
    </source>
</evidence>
<dbReference type="AlphaFoldDB" id="A0A843WDZ2"/>